<dbReference type="STRING" id="1391654.AKJ09_10416"/>
<evidence type="ECO:0000313" key="3">
    <source>
        <dbReference type="Proteomes" id="UP000064967"/>
    </source>
</evidence>
<feature type="region of interest" description="Disordered" evidence="1">
    <location>
        <begin position="23"/>
        <end position="53"/>
    </location>
</feature>
<evidence type="ECO:0000313" key="2">
    <source>
        <dbReference type="EMBL" id="AKV03753.1"/>
    </source>
</evidence>
<protein>
    <submittedName>
        <fullName evidence="2">Uncharacterized protein</fullName>
    </submittedName>
</protein>
<dbReference type="AlphaFoldDB" id="A0A0K1QDG2"/>
<accession>A0A0K1QDG2</accession>
<feature type="compositionally biased region" description="Polar residues" evidence="1">
    <location>
        <begin position="29"/>
        <end position="43"/>
    </location>
</feature>
<gene>
    <name evidence="2" type="ORF">AKJ09_10416</name>
</gene>
<name>A0A0K1QDG2_9BACT</name>
<dbReference type="KEGG" id="llu:AKJ09_10416"/>
<keyword evidence="3" id="KW-1185">Reference proteome</keyword>
<reference evidence="2 3" key="1">
    <citation type="submission" date="2015-08" db="EMBL/GenBank/DDBJ databases">
        <authorList>
            <person name="Babu N.S."/>
            <person name="Beckwith C.J."/>
            <person name="Beseler K.G."/>
            <person name="Brison A."/>
            <person name="Carone J.V."/>
            <person name="Caskin T.P."/>
            <person name="Diamond M."/>
            <person name="Durham M.E."/>
            <person name="Foxe J.M."/>
            <person name="Go M."/>
            <person name="Henderson B.A."/>
            <person name="Jones I.B."/>
            <person name="McGettigan J.A."/>
            <person name="Micheletti S.J."/>
            <person name="Nasrallah M.E."/>
            <person name="Ortiz D."/>
            <person name="Piller C.R."/>
            <person name="Privatt S.R."/>
            <person name="Schneider S.L."/>
            <person name="Sharp S."/>
            <person name="Smith T.C."/>
            <person name="Stanton J.D."/>
            <person name="Ullery H.E."/>
            <person name="Wilson R.J."/>
            <person name="Serrano M.G."/>
            <person name="Buck G."/>
            <person name="Lee V."/>
            <person name="Wang Y."/>
            <person name="Carvalho R."/>
            <person name="Voegtly L."/>
            <person name="Shi R."/>
            <person name="Duckworth R."/>
            <person name="Johnson A."/>
            <person name="Loviza R."/>
            <person name="Walstead R."/>
            <person name="Shah Z."/>
            <person name="Kiflezghi M."/>
            <person name="Wade K."/>
            <person name="Ball S.L."/>
            <person name="Bradley K.W."/>
            <person name="Asai D.J."/>
            <person name="Bowman C.A."/>
            <person name="Russell D.A."/>
            <person name="Pope W.H."/>
            <person name="Jacobs-Sera D."/>
            <person name="Hendrix R.W."/>
            <person name="Hatfull G.F."/>
        </authorList>
    </citation>
    <scope>NUCLEOTIDE SEQUENCE [LARGE SCALE GENOMIC DNA]</scope>
    <source>
        <strain evidence="2 3">DSM 27648</strain>
    </source>
</reference>
<dbReference type="EMBL" id="CP012333">
    <property type="protein sequence ID" value="AKV03753.1"/>
    <property type="molecule type" value="Genomic_DNA"/>
</dbReference>
<organism evidence="2 3">
    <name type="scientific">Labilithrix luteola</name>
    <dbReference type="NCBI Taxonomy" id="1391654"/>
    <lineage>
        <taxon>Bacteria</taxon>
        <taxon>Pseudomonadati</taxon>
        <taxon>Myxococcota</taxon>
        <taxon>Polyangia</taxon>
        <taxon>Polyangiales</taxon>
        <taxon>Labilitrichaceae</taxon>
        <taxon>Labilithrix</taxon>
    </lineage>
</organism>
<sequence>MERHRSLSLGCRILIGGVNGRLSVPPMGDTSSLRTLRPTSAITQRPLRRDDRR</sequence>
<evidence type="ECO:0000256" key="1">
    <source>
        <dbReference type="SAM" id="MobiDB-lite"/>
    </source>
</evidence>
<dbReference type="Proteomes" id="UP000064967">
    <property type="component" value="Chromosome"/>
</dbReference>
<proteinExistence type="predicted"/>